<dbReference type="InterPro" id="IPR000352">
    <property type="entry name" value="Pep_chain_release_fac_I"/>
</dbReference>
<dbReference type="SUPFAM" id="SSF75620">
    <property type="entry name" value="Release factor"/>
    <property type="match status" value="1"/>
</dbReference>
<dbReference type="GO" id="GO:0003747">
    <property type="term" value="F:translation release factor activity"/>
    <property type="evidence" value="ECO:0007669"/>
    <property type="project" value="InterPro"/>
</dbReference>
<dbReference type="Proteomes" id="UP000219439">
    <property type="component" value="Unassembled WGS sequence"/>
</dbReference>
<accession>A0A285PLT0</accession>
<dbReference type="PANTHER" id="PTHR43804">
    <property type="entry name" value="LD18447P"/>
    <property type="match status" value="1"/>
</dbReference>
<dbReference type="Gene3D" id="3.30.160.20">
    <property type="match status" value="1"/>
</dbReference>
<dbReference type="OrthoDB" id="9815709at2"/>
<name>A0A285PLT0_9HYPH</name>
<protein>
    <submittedName>
        <fullName evidence="4">Peptide chain release factor</fullName>
    </submittedName>
</protein>
<evidence type="ECO:0000256" key="1">
    <source>
        <dbReference type="ARBA" id="ARBA00010835"/>
    </source>
</evidence>
<keyword evidence="5" id="KW-1185">Reference proteome</keyword>
<feature type="region of interest" description="Disordered" evidence="2">
    <location>
        <begin position="177"/>
        <end position="208"/>
    </location>
</feature>
<dbReference type="Gene3D" id="3.30.70.1660">
    <property type="match status" value="1"/>
</dbReference>
<gene>
    <name evidence="4" type="ORF">SAMN06265368_4190</name>
</gene>
<feature type="domain" description="Prokaryotic-type class I peptide chain release factors" evidence="3">
    <location>
        <begin position="106"/>
        <end position="197"/>
    </location>
</feature>
<dbReference type="InterPro" id="IPR017509">
    <property type="entry name" value="PrfH"/>
</dbReference>
<reference evidence="4 5" key="1">
    <citation type="submission" date="2017-09" db="EMBL/GenBank/DDBJ databases">
        <authorList>
            <person name="Ehlers B."/>
            <person name="Leendertz F.H."/>
        </authorList>
    </citation>
    <scope>NUCLEOTIDE SEQUENCE [LARGE SCALE GENOMIC DNA]</scope>
    <source>
        <strain evidence="4 5">DSM 18289</strain>
    </source>
</reference>
<organism evidence="4 5">
    <name type="scientific">Cohaesibacter gelatinilyticus</name>
    <dbReference type="NCBI Taxonomy" id="372072"/>
    <lineage>
        <taxon>Bacteria</taxon>
        <taxon>Pseudomonadati</taxon>
        <taxon>Pseudomonadota</taxon>
        <taxon>Alphaproteobacteria</taxon>
        <taxon>Hyphomicrobiales</taxon>
        <taxon>Cohaesibacteraceae</taxon>
    </lineage>
</organism>
<dbReference type="Pfam" id="PF00472">
    <property type="entry name" value="RF-1"/>
    <property type="match status" value="1"/>
</dbReference>
<dbReference type="PANTHER" id="PTHR43804:SF9">
    <property type="entry name" value="PEPTIDE CHAIN RELEASE FACTOR HOMOLOG-RELATED"/>
    <property type="match status" value="1"/>
</dbReference>
<proteinExistence type="inferred from homology"/>
<dbReference type="NCBIfam" id="TIGR03072">
    <property type="entry name" value="release_prfH"/>
    <property type="match status" value="1"/>
</dbReference>
<evidence type="ECO:0000256" key="2">
    <source>
        <dbReference type="SAM" id="MobiDB-lite"/>
    </source>
</evidence>
<comment type="similarity">
    <text evidence="1">Belongs to the prokaryotic/mitochondrial release factor family.</text>
</comment>
<dbReference type="RefSeq" id="WP_097155435.1">
    <property type="nucleotide sequence ID" value="NZ_OBEL01000006.1"/>
</dbReference>
<dbReference type="EMBL" id="OBEL01000006">
    <property type="protein sequence ID" value="SNZ21076.1"/>
    <property type="molecule type" value="Genomic_DNA"/>
</dbReference>
<dbReference type="AlphaFoldDB" id="A0A285PLT0"/>
<sequence>MIQQSTRLLVTSGDGPSECQRAVSLCLQKMQKAAHAAGLGIQIDTINKPDKGCVPSALVTLSGGEVTAFLAQWCGTIQWICKSPFRPNHKRQNWYIGVFPLAQEEETTKIRAEDLQYETFRAGGPGGQHQNTTDSAVRLTHIPSGISVISRDERSQHRNKHQALERMKAKFILQESQKKAISRHDQNNLHKQLERGNPVRTFRGKDFR</sequence>
<evidence type="ECO:0000313" key="5">
    <source>
        <dbReference type="Proteomes" id="UP000219439"/>
    </source>
</evidence>
<evidence type="ECO:0000313" key="4">
    <source>
        <dbReference type="EMBL" id="SNZ21076.1"/>
    </source>
</evidence>
<feature type="compositionally biased region" description="Basic and acidic residues" evidence="2">
    <location>
        <begin position="177"/>
        <end position="194"/>
    </location>
</feature>
<evidence type="ECO:0000259" key="3">
    <source>
        <dbReference type="Pfam" id="PF00472"/>
    </source>
</evidence>
<dbReference type="InterPro" id="IPR050057">
    <property type="entry name" value="Prokaryotic/Mito_RF"/>
</dbReference>
<dbReference type="InterPro" id="IPR045853">
    <property type="entry name" value="Pep_chain_release_fac_I_sf"/>
</dbReference>